<sequence length="354" mass="38945">MLARSPYILTSVRPFKPHPLLRNSHVQTVLGAYWYGHNIPYNARQHLVLFDDGDQIVLHDDRPKGWKPGDRTVLLIHGLGGSHSSGYIVRIAHTLNSLGIRTFRVDLRGCGAGHNLAKRPFHAGCSDDIAHCVEAISALCMGSPLTLCGFSMGANIALKLAGEMGNGRIGGIDSVMAVAPPIDLAHCCTNMNRGFNRLYDWDFSRRLVSLVEGRLAQDENFYDGFRFTEKPARLIEFDSVFTAPQCGFDSAEDYYAKASAAFVLPDVKVPGLILTADDDSVVPVQIFDKHPRSGSVELEITRGGGHLGFITSKSIVPDRRWMDHRVVQWIASLDSRKTISRKELSSADTCSSPV</sequence>
<feature type="active site" description="Charge relay system" evidence="4">
    <location>
        <position position="306"/>
    </location>
</feature>
<dbReference type="EMBL" id="JABRWO010000010">
    <property type="protein sequence ID" value="MBA2116508.1"/>
    <property type="molecule type" value="Genomic_DNA"/>
</dbReference>
<keyword evidence="7" id="KW-1185">Reference proteome</keyword>
<dbReference type="Gene3D" id="3.40.50.1820">
    <property type="entry name" value="alpha/beta hydrolase"/>
    <property type="match status" value="1"/>
</dbReference>
<accession>A0A7V8V7R8</accession>
<dbReference type="AlphaFoldDB" id="A0A7V8V7R8"/>
<evidence type="ECO:0000256" key="4">
    <source>
        <dbReference type="PIRSR" id="PIRSR005211-1"/>
    </source>
</evidence>
<dbReference type="PIRSF" id="PIRSF005211">
    <property type="entry name" value="Ab_hydro_YheT"/>
    <property type="match status" value="1"/>
</dbReference>
<dbReference type="PANTHER" id="PTHR10794:SF94">
    <property type="entry name" value="ESTERASE YHET-RELATED"/>
    <property type="match status" value="1"/>
</dbReference>
<reference evidence="6 7" key="1">
    <citation type="submission" date="2020-05" db="EMBL/GenBank/DDBJ databases">
        <title>Bremerella alba sp. nov., a novel planctomycete isolated from the surface of the macroalga Fucus spiralis.</title>
        <authorList>
            <person name="Godinho O."/>
            <person name="Botelho R."/>
            <person name="Albuquerque L."/>
            <person name="Wiegand S."/>
            <person name="Da Costa M.S."/>
            <person name="Lobo-Da-Cunha A."/>
            <person name="Jogler C."/>
            <person name="Lage O.M."/>
        </authorList>
    </citation>
    <scope>NUCLEOTIDE SEQUENCE [LARGE SCALE GENOMIC DNA]</scope>
    <source>
        <strain evidence="6 7">FF15</strain>
    </source>
</reference>
<feature type="domain" description="AB hydrolase-1" evidence="5">
    <location>
        <begin position="73"/>
        <end position="310"/>
    </location>
</feature>
<comment type="similarity">
    <text evidence="1">Belongs to the AB hydrolase superfamily. AB hydrolase 4 family.</text>
</comment>
<dbReference type="GO" id="GO:0034338">
    <property type="term" value="F:short-chain carboxylesterase activity"/>
    <property type="evidence" value="ECO:0007669"/>
    <property type="project" value="TreeGrafter"/>
</dbReference>
<dbReference type="SUPFAM" id="SSF53474">
    <property type="entry name" value="alpha/beta-Hydrolases"/>
    <property type="match status" value="1"/>
</dbReference>
<dbReference type="InterPro" id="IPR000073">
    <property type="entry name" value="AB_hydrolase_1"/>
</dbReference>
<protein>
    <recommendedName>
        <fullName evidence="5">AB hydrolase-1 domain-containing protein</fullName>
    </recommendedName>
</protein>
<dbReference type="Proteomes" id="UP000551616">
    <property type="component" value="Unassembled WGS sequence"/>
</dbReference>
<keyword evidence="3" id="KW-0378">Hydrolase</keyword>
<dbReference type="PROSITE" id="PS01133">
    <property type="entry name" value="UPF0017"/>
    <property type="match status" value="1"/>
</dbReference>
<evidence type="ECO:0000256" key="2">
    <source>
        <dbReference type="ARBA" id="ARBA00022487"/>
    </source>
</evidence>
<keyword evidence="2" id="KW-0719">Serine esterase</keyword>
<feature type="active site" description="Charge relay system" evidence="4">
    <location>
        <position position="279"/>
    </location>
</feature>
<evidence type="ECO:0000313" key="7">
    <source>
        <dbReference type="Proteomes" id="UP000551616"/>
    </source>
</evidence>
<proteinExistence type="inferred from homology"/>
<evidence type="ECO:0000256" key="1">
    <source>
        <dbReference type="ARBA" id="ARBA00010884"/>
    </source>
</evidence>
<feature type="active site" description="Charge relay system" evidence="4">
    <location>
        <position position="151"/>
    </location>
</feature>
<dbReference type="Pfam" id="PF12697">
    <property type="entry name" value="Abhydrolase_6"/>
    <property type="match status" value="1"/>
</dbReference>
<evidence type="ECO:0000256" key="3">
    <source>
        <dbReference type="ARBA" id="ARBA00022801"/>
    </source>
</evidence>
<dbReference type="InterPro" id="IPR000952">
    <property type="entry name" value="AB_hydrolase_4_CS"/>
</dbReference>
<evidence type="ECO:0000259" key="5">
    <source>
        <dbReference type="Pfam" id="PF12697"/>
    </source>
</evidence>
<comment type="caution">
    <text evidence="6">The sequence shown here is derived from an EMBL/GenBank/DDBJ whole genome shotgun (WGS) entry which is preliminary data.</text>
</comment>
<dbReference type="InterPro" id="IPR012020">
    <property type="entry name" value="ABHD4"/>
</dbReference>
<dbReference type="InterPro" id="IPR050960">
    <property type="entry name" value="AB_hydrolase_4_sf"/>
</dbReference>
<gene>
    <name evidence="6" type="ORF">HOV93_36990</name>
</gene>
<organism evidence="6 7">
    <name type="scientific">Bremerella alba</name>
    <dbReference type="NCBI Taxonomy" id="980252"/>
    <lineage>
        <taxon>Bacteria</taxon>
        <taxon>Pseudomonadati</taxon>
        <taxon>Planctomycetota</taxon>
        <taxon>Planctomycetia</taxon>
        <taxon>Pirellulales</taxon>
        <taxon>Pirellulaceae</taxon>
        <taxon>Bremerella</taxon>
    </lineage>
</organism>
<dbReference type="InterPro" id="IPR029058">
    <property type="entry name" value="AB_hydrolase_fold"/>
</dbReference>
<dbReference type="PANTHER" id="PTHR10794">
    <property type="entry name" value="ABHYDROLASE DOMAIN-CONTAINING PROTEIN"/>
    <property type="match status" value="1"/>
</dbReference>
<dbReference type="GO" id="GO:0047372">
    <property type="term" value="F:monoacylglycerol lipase activity"/>
    <property type="evidence" value="ECO:0007669"/>
    <property type="project" value="TreeGrafter"/>
</dbReference>
<name>A0A7V8V7R8_9BACT</name>
<evidence type="ECO:0000313" key="6">
    <source>
        <dbReference type="EMBL" id="MBA2116508.1"/>
    </source>
</evidence>